<keyword evidence="2" id="KW-0472">Membrane</keyword>
<feature type="compositionally biased region" description="Basic residues" evidence="1">
    <location>
        <begin position="196"/>
        <end position="206"/>
    </location>
</feature>
<sequence length="286" mass="30657">MNSADPLPSEDRAEFERILDEALRTARLTTGADTDELARLREAAVDALPRIASAAATEYERLARARLGPRPEPGDRGRREVTGASSGAGLVTAFFALVPVLAAIAAVVFLLMGYALGLAEPEPAMAEPMRNVGWVFAVVAALGLLVAAGGLLVAAVRNGATSIRASAPADQLARAHEEWRRALYERGIAPFLRERAGRHRPGRTPRLRFSSPRFTSPDFSSRATGGSVPRPRYGQPEFASPEFTSPHFTSPADDEEDEAARERPGFGHPDFSSPNFTSPAEGGDRD</sequence>
<keyword evidence="2" id="KW-1133">Transmembrane helix</keyword>
<evidence type="ECO:0000313" key="3">
    <source>
        <dbReference type="EMBL" id="MDT0342099.1"/>
    </source>
</evidence>
<feature type="transmembrane region" description="Helical" evidence="2">
    <location>
        <begin position="88"/>
        <end position="114"/>
    </location>
</feature>
<keyword evidence="4" id="KW-1185">Reference proteome</keyword>
<protein>
    <recommendedName>
        <fullName evidence="5">Transmembrane protein</fullName>
    </recommendedName>
</protein>
<organism evidence="3 4">
    <name type="scientific">Streptomyces litchfieldiae</name>
    <dbReference type="NCBI Taxonomy" id="3075543"/>
    <lineage>
        <taxon>Bacteria</taxon>
        <taxon>Bacillati</taxon>
        <taxon>Actinomycetota</taxon>
        <taxon>Actinomycetes</taxon>
        <taxon>Kitasatosporales</taxon>
        <taxon>Streptomycetaceae</taxon>
        <taxon>Streptomyces</taxon>
    </lineage>
</organism>
<keyword evidence="2" id="KW-0812">Transmembrane</keyword>
<evidence type="ECO:0000256" key="2">
    <source>
        <dbReference type="SAM" id="Phobius"/>
    </source>
</evidence>
<evidence type="ECO:0000313" key="4">
    <source>
        <dbReference type="Proteomes" id="UP001183246"/>
    </source>
</evidence>
<dbReference type="RefSeq" id="WP_311703228.1">
    <property type="nucleotide sequence ID" value="NZ_JAVREL010000002.1"/>
</dbReference>
<evidence type="ECO:0008006" key="5">
    <source>
        <dbReference type="Google" id="ProtNLM"/>
    </source>
</evidence>
<reference evidence="4" key="1">
    <citation type="submission" date="2023-07" db="EMBL/GenBank/DDBJ databases">
        <title>30 novel species of actinomycetes from the DSMZ collection.</title>
        <authorList>
            <person name="Nouioui I."/>
        </authorList>
    </citation>
    <scope>NUCLEOTIDE SEQUENCE [LARGE SCALE GENOMIC DNA]</scope>
    <source>
        <strain evidence="4">DSM 44938</strain>
    </source>
</reference>
<dbReference type="EMBL" id="JAVREL010000002">
    <property type="protein sequence ID" value="MDT0342099.1"/>
    <property type="molecule type" value="Genomic_DNA"/>
</dbReference>
<accession>A0ABU2MN64</accession>
<dbReference type="Proteomes" id="UP001183246">
    <property type="component" value="Unassembled WGS sequence"/>
</dbReference>
<feature type="compositionally biased region" description="Polar residues" evidence="1">
    <location>
        <begin position="212"/>
        <end position="224"/>
    </location>
</feature>
<comment type="caution">
    <text evidence="3">The sequence shown here is derived from an EMBL/GenBank/DDBJ whole genome shotgun (WGS) entry which is preliminary data.</text>
</comment>
<feature type="transmembrane region" description="Helical" evidence="2">
    <location>
        <begin position="134"/>
        <end position="156"/>
    </location>
</feature>
<proteinExistence type="predicted"/>
<gene>
    <name evidence="3" type="ORF">RM590_05570</name>
</gene>
<evidence type="ECO:0000256" key="1">
    <source>
        <dbReference type="SAM" id="MobiDB-lite"/>
    </source>
</evidence>
<feature type="region of interest" description="Disordered" evidence="1">
    <location>
        <begin position="195"/>
        <end position="286"/>
    </location>
</feature>
<name>A0ABU2MN64_9ACTN</name>